<name>A0AAD9NTY5_RIDPI</name>
<organism evidence="1 2">
    <name type="scientific">Ridgeia piscesae</name>
    <name type="common">Tubeworm</name>
    <dbReference type="NCBI Taxonomy" id="27915"/>
    <lineage>
        <taxon>Eukaryota</taxon>
        <taxon>Metazoa</taxon>
        <taxon>Spiralia</taxon>
        <taxon>Lophotrochozoa</taxon>
        <taxon>Annelida</taxon>
        <taxon>Polychaeta</taxon>
        <taxon>Sedentaria</taxon>
        <taxon>Canalipalpata</taxon>
        <taxon>Sabellida</taxon>
        <taxon>Siboglinidae</taxon>
        <taxon>Ridgeia</taxon>
    </lineage>
</organism>
<comment type="caution">
    <text evidence="1">The sequence shown here is derived from an EMBL/GenBank/DDBJ whole genome shotgun (WGS) entry which is preliminary data.</text>
</comment>
<evidence type="ECO:0000313" key="1">
    <source>
        <dbReference type="EMBL" id="KAK2182692.1"/>
    </source>
</evidence>
<sequence>MVLEDLFLLLHFCTRPQPVHHISTRPYSFLPVQMMGGRVSTLYIKLCFWWTRFQALMTLR</sequence>
<protein>
    <submittedName>
        <fullName evidence="1">Uncharacterized protein</fullName>
    </submittedName>
</protein>
<dbReference type="EMBL" id="JAODUO010000340">
    <property type="protein sequence ID" value="KAK2182692.1"/>
    <property type="molecule type" value="Genomic_DNA"/>
</dbReference>
<gene>
    <name evidence="1" type="ORF">NP493_338g02090</name>
</gene>
<accession>A0AAD9NTY5</accession>
<evidence type="ECO:0000313" key="2">
    <source>
        <dbReference type="Proteomes" id="UP001209878"/>
    </source>
</evidence>
<reference evidence="1" key="1">
    <citation type="journal article" date="2023" name="Mol. Biol. Evol.">
        <title>Third-Generation Sequencing Reveals the Adaptive Role of the Epigenome in Three Deep-Sea Polychaetes.</title>
        <authorList>
            <person name="Perez M."/>
            <person name="Aroh O."/>
            <person name="Sun Y."/>
            <person name="Lan Y."/>
            <person name="Juniper S.K."/>
            <person name="Young C.R."/>
            <person name="Angers B."/>
            <person name="Qian P.Y."/>
        </authorList>
    </citation>
    <scope>NUCLEOTIDE SEQUENCE</scope>
    <source>
        <strain evidence="1">R07B-5</strain>
    </source>
</reference>
<proteinExistence type="predicted"/>
<keyword evidence="2" id="KW-1185">Reference proteome</keyword>
<dbReference type="AlphaFoldDB" id="A0AAD9NTY5"/>
<dbReference type="Proteomes" id="UP001209878">
    <property type="component" value="Unassembled WGS sequence"/>
</dbReference>